<evidence type="ECO:0000256" key="6">
    <source>
        <dbReference type="ARBA" id="ARBA00047615"/>
    </source>
</evidence>
<evidence type="ECO:0000256" key="8">
    <source>
        <dbReference type="HAMAP-Rule" id="MF_00238"/>
    </source>
</evidence>
<evidence type="ECO:0000256" key="4">
    <source>
        <dbReference type="ARBA" id="ARBA00022777"/>
    </source>
</evidence>
<dbReference type="GO" id="GO:0006220">
    <property type="term" value="P:pyrimidine nucleotide metabolic process"/>
    <property type="evidence" value="ECO:0007669"/>
    <property type="project" value="UniProtKB-UniRule"/>
</dbReference>
<dbReference type="PANTHER" id="PTHR21299">
    <property type="entry name" value="CYTIDYLATE KINASE/PANTOATE-BETA-ALANINE LIGASE"/>
    <property type="match status" value="1"/>
</dbReference>
<dbReference type="GO" id="GO:0005829">
    <property type="term" value="C:cytosol"/>
    <property type="evidence" value="ECO:0007669"/>
    <property type="project" value="TreeGrafter"/>
</dbReference>
<evidence type="ECO:0000256" key="7">
    <source>
        <dbReference type="ARBA" id="ARBA00048478"/>
    </source>
</evidence>
<gene>
    <name evidence="8 10" type="primary">cmk</name>
    <name evidence="10" type="ORF">BWX89_01681</name>
</gene>
<keyword evidence="4 8" id="KW-0418">Kinase</keyword>
<dbReference type="PANTHER" id="PTHR21299:SF2">
    <property type="entry name" value="CYTIDYLATE KINASE"/>
    <property type="match status" value="1"/>
</dbReference>
<proteinExistence type="inferred from homology"/>
<comment type="catalytic activity">
    <reaction evidence="6 8">
        <text>dCMP + ATP = dCDP + ADP</text>
        <dbReference type="Rhea" id="RHEA:25094"/>
        <dbReference type="ChEBI" id="CHEBI:30616"/>
        <dbReference type="ChEBI" id="CHEBI:57566"/>
        <dbReference type="ChEBI" id="CHEBI:58593"/>
        <dbReference type="ChEBI" id="CHEBI:456216"/>
        <dbReference type="EC" id="2.7.4.25"/>
    </reaction>
</comment>
<sequence>MSHNKNFVIAIDGPSGAGKSTVAMLVARKLGFLYIDTGAMYRALTLKALRNKVPLDNREALIEMAKNSKIKLEMDEDEYKVFLDGEDVSKEIRKEEVSKASHFIASIPQIREILWRIQRSYRDTHNIVMEGRDIGSVVFPDAQIKVYLDASVDERAIRRYRQLKQQGIECSIEDIKKDIISRDEKDTNRDIAPLVKSDDAVVIDSTSMNINEVVNLIVDLYKKKRLEIDN</sequence>
<comment type="subcellular location">
    <subcellularLocation>
        <location evidence="8">Cytoplasm</location>
    </subcellularLocation>
</comment>
<dbReference type="HAMAP" id="MF_00238">
    <property type="entry name" value="Cytidyl_kinase_type1"/>
    <property type="match status" value="1"/>
</dbReference>
<keyword evidence="8" id="KW-0963">Cytoplasm</keyword>
<comment type="caution">
    <text evidence="10">The sequence shown here is derived from an EMBL/GenBank/DDBJ whole genome shotgun (WGS) entry which is preliminary data.</text>
</comment>
<dbReference type="Pfam" id="PF02224">
    <property type="entry name" value="Cytidylate_kin"/>
    <property type="match status" value="1"/>
</dbReference>
<organism evidence="10">
    <name type="scientific">candidate division TA06 bacterium ADurb.Bin131</name>
    <dbReference type="NCBI Taxonomy" id="1852827"/>
    <lineage>
        <taxon>Bacteria</taxon>
        <taxon>Bacteria division TA06</taxon>
    </lineage>
</organism>
<feature type="binding site" evidence="8">
    <location>
        <begin position="13"/>
        <end position="21"/>
    </location>
    <ligand>
        <name>ATP</name>
        <dbReference type="ChEBI" id="CHEBI:30616"/>
    </ligand>
</feature>
<keyword evidence="3 8" id="KW-0547">Nucleotide-binding</keyword>
<keyword evidence="5 8" id="KW-0067">ATP-binding</keyword>
<dbReference type="InterPro" id="IPR027417">
    <property type="entry name" value="P-loop_NTPase"/>
</dbReference>
<accession>A0A1V6C4I6</accession>
<comment type="similarity">
    <text evidence="1 8">Belongs to the cytidylate kinase family. Type 1 subfamily.</text>
</comment>
<evidence type="ECO:0000256" key="2">
    <source>
        <dbReference type="ARBA" id="ARBA00022679"/>
    </source>
</evidence>
<dbReference type="EMBL" id="MWDQ01000150">
    <property type="protein sequence ID" value="OQB71760.1"/>
    <property type="molecule type" value="Genomic_DNA"/>
</dbReference>
<dbReference type="EC" id="2.7.4.25" evidence="8"/>
<dbReference type="GO" id="GO:0005524">
    <property type="term" value="F:ATP binding"/>
    <property type="evidence" value="ECO:0007669"/>
    <property type="project" value="UniProtKB-UniRule"/>
</dbReference>
<dbReference type="Proteomes" id="UP000485562">
    <property type="component" value="Unassembled WGS sequence"/>
</dbReference>
<comment type="catalytic activity">
    <reaction evidence="7 8">
        <text>CMP + ATP = CDP + ADP</text>
        <dbReference type="Rhea" id="RHEA:11600"/>
        <dbReference type="ChEBI" id="CHEBI:30616"/>
        <dbReference type="ChEBI" id="CHEBI:58069"/>
        <dbReference type="ChEBI" id="CHEBI:60377"/>
        <dbReference type="ChEBI" id="CHEBI:456216"/>
        <dbReference type="EC" id="2.7.4.25"/>
    </reaction>
</comment>
<evidence type="ECO:0000256" key="5">
    <source>
        <dbReference type="ARBA" id="ARBA00022840"/>
    </source>
</evidence>
<protein>
    <recommendedName>
        <fullName evidence="8">Cytidylate kinase</fullName>
        <shortName evidence="8">CK</shortName>
        <ecNumber evidence="8">2.7.4.25</ecNumber>
    </recommendedName>
    <alternativeName>
        <fullName evidence="8">Cytidine monophosphate kinase</fullName>
        <shortName evidence="8">CMP kinase</shortName>
    </alternativeName>
</protein>
<evidence type="ECO:0000313" key="10">
    <source>
        <dbReference type="EMBL" id="OQB71760.1"/>
    </source>
</evidence>
<dbReference type="NCBIfam" id="TIGR00017">
    <property type="entry name" value="cmk"/>
    <property type="match status" value="1"/>
</dbReference>
<reference evidence="10" key="1">
    <citation type="submission" date="2017-02" db="EMBL/GenBank/DDBJ databases">
        <title>Delving into the versatile metabolic prowess of the omnipresent phylum Bacteroidetes.</title>
        <authorList>
            <person name="Nobu M.K."/>
            <person name="Mei R."/>
            <person name="Narihiro T."/>
            <person name="Kuroda K."/>
            <person name="Liu W.-T."/>
        </authorList>
    </citation>
    <scope>NUCLEOTIDE SEQUENCE</scope>
    <source>
        <strain evidence="10">ADurb.Bin131</strain>
    </source>
</reference>
<dbReference type="GO" id="GO:0036430">
    <property type="term" value="F:CMP kinase activity"/>
    <property type="evidence" value="ECO:0007669"/>
    <property type="project" value="RHEA"/>
</dbReference>
<dbReference type="CDD" id="cd02020">
    <property type="entry name" value="CMPK"/>
    <property type="match status" value="1"/>
</dbReference>
<dbReference type="GO" id="GO:0015949">
    <property type="term" value="P:nucleobase-containing small molecule interconversion"/>
    <property type="evidence" value="ECO:0007669"/>
    <property type="project" value="TreeGrafter"/>
</dbReference>
<dbReference type="AlphaFoldDB" id="A0A1V6C4I6"/>
<evidence type="ECO:0000256" key="3">
    <source>
        <dbReference type="ARBA" id="ARBA00022741"/>
    </source>
</evidence>
<dbReference type="GO" id="GO:0036431">
    <property type="term" value="F:dCMP kinase activity"/>
    <property type="evidence" value="ECO:0007669"/>
    <property type="project" value="InterPro"/>
</dbReference>
<evidence type="ECO:0000256" key="1">
    <source>
        <dbReference type="ARBA" id="ARBA00009427"/>
    </source>
</evidence>
<evidence type="ECO:0000259" key="9">
    <source>
        <dbReference type="Pfam" id="PF02224"/>
    </source>
</evidence>
<feature type="domain" description="Cytidylate kinase" evidence="9">
    <location>
        <begin position="9"/>
        <end position="222"/>
    </location>
</feature>
<name>A0A1V6C4I6_UNCT6</name>
<dbReference type="Gene3D" id="3.40.50.300">
    <property type="entry name" value="P-loop containing nucleotide triphosphate hydrolases"/>
    <property type="match status" value="1"/>
</dbReference>
<dbReference type="InterPro" id="IPR011994">
    <property type="entry name" value="Cytidylate_kinase_dom"/>
</dbReference>
<dbReference type="InterPro" id="IPR003136">
    <property type="entry name" value="Cytidylate_kin"/>
</dbReference>
<keyword evidence="2 8" id="KW-0808">Transferase</keyword>
<dbReference type="SUPFAM" id="SSF52540">
    <property type="entry name" value="P-loop containing nucleoside triphosphate hydrolases"/>
    <property type="match status" value="1"/>
</dbReference>